<sequence>MKNIDHNYLPEQYEVTNELPINHNYLKQQFKNSEKIFKEIKELVMKGDFTLGNAVNELEEEFKKITSSKFAIGVGSGTDAIFLSLKALGVGEGDEVITTPYTFFATIGAIVTAGARPKFVDIGLDYNIDPSKIENSISN</sequence>
<dbReference type="InterPro" id="IPR015421">
    <property type="entry name" value="PyrdxlP-dep_Trfase_major"/>
</dbReference>
<dbReference type="AlphaFoldDB" id="A0A382XG65"/>
<dbReference type="PANTHER" id="PTHR30244:SF36">
    <property type="entry name" value="3-OXO-GLUCOSE-6-PHOSPHATE:GLUTAMATE AMINOTRANSFERASE"/>
    <property type="match status" value="1"/>
</dbReference>
<evidence type="ECO:0000256" key="1">
    <source>
        <dbReference type="ARBA" id="ARBA00022898"/>
    </source>
</evidence>
<dbReference type="GO" id="GO:0030170">
    <property type="term" value="F:pyridoxal phosphate binding"/>
    <property type="evidence" value="ECO:0007669"/>
    <property type="project" value="TreeGrafter"/>
</dbReference>
<name>A0A382XG65_9ZZZZ</name>
<dbReference type="GO" id="GO:0008483">
    <property type="term" value="F:transaminase activity"/>
    <property type="evidence" value="ECO:0007669"/>
    <property type="project" value="TreeGrafter"/>
</dbReference>
<reference evidence="2" key="1">
    <citation type="submission" date="2018-05" db="EMBL/GenBank/DDBJ databases">
        <authorList>
            <person name="Lanie J.A."/>
            <person name="Ng W.-L."/>
            <person name="Kazmierczak K.M."/>
            <person name="Andrzejewski T.M."/>
            <person name="Davidsen T.M."/>
            <person name="Wayne K.J."/>
            <person name="Tettelin H."/>
            <person name="Glass J.I."/>
            <person name="Rusch D."/>
            <person name="Podicherti R."/>
            <person name="Tsui H.-C.T."/>
            <person name="Winkler M.E."/>
        </authorList>
    </citation>
    <scope>NUCLEOTIDE SEQUENCE</scope>
</reference>
<protein>
    <recommendedName>
        <fullName evidence="3">Transcriptional regulator</fullName>
    </recommendedName>
</protein>
<dbReference type="EMBL" id="UINC01167578">
    <property type="protein sequence ID" value="SVD70167.1"/>
    <property type="molecule type" value="Genomic_DNA"/>
</dbReference>
<feature type="non-terminal residue" evidence="2">
    <location>
        <position position="139"/>
    </location>
</feature>
<proteinExistence type="predicted"/>
<dbReference type="InterPro" id="IPR015424">
    <property type="entry name" value="PyrdxlP-dep_Trfase"/>
</dbReference>
<organism evidence="2">
    <name type="scientific">marine metagenome</name>
    <dbReference type="NCBI Taxonomy" id="408172"/>
    <lineage>
        <taxon>unclassified sequences</taxon>
        <taxon>metagenomes</taxon>
        <taxon>ecological metagenomes</taxon>
    </lineage>
</organism>
<evidence type="ECO:0008006" key="3">
    <source>
        <dbReference type="Google" id="ProtNLM"/>
    </source>
</evidence>
<dbReference type="InterPro" id="IPR000653">
    <property type="entry name" value="DegT/StrS_aminotransferase"/>
</dbReference>
<gene>
    <name evidence="2" type="ORF">METZ01_LOCUS423021</name>
</gene>
<dbReference type="PANTHER" id="PTHR30244">
    <property type="entry name" value="TRANSAMINASE"/>
    <property type="match status" value="1"/>
</dbReference>
<dbReference type="Pfam" id="PF01041">
    <property type="entry name" value="DegT_DnrJ_EryC1"/>
    <property type="match status" value="1"/>
</dbReference>
<dbReference type="SUPFAM" id="SSF53383">
    <property type="entry name" value="PLP-dependent transferases"/>
    <property type="match status" value="1"/>
</dbReference>
<accession>A0A382XG65</accession>
<dbReference type="GO" id="GO:0000271">
    <property type="term" value="P:polysaccharide biosynthetic process"/>
    <property type="evidence" value="ECO:0007669"/>
    <property type="project" value="TreeGrafter"/>
</dbReference>
<evidence type="ECO:0000313" key="2">
    <source>
        <dbReference type="EMBL" id="SVD70167.1"/>
    </source>
</evidence>
<keyword evidence="1" id="KW-0663">Pyridoxal phosphate</keyword>
<dbReference type="Gene3D" id="3.40.640.10">
    <property type="entry name" value="Type I PLP-dependent aspartate aminotransferase-like (Major domain)"/>
    <property type="match status" value="1"/>
</dbReference>